<evidence type="ECO:0008006" key="4">
    <source>
        <dbReference type="Google" id="ProtNLM"/>
    </source>
</evidence>
<protein>
    <recommendedName>
        <fullName evidence="4">Binary cytotoxin component</fullName>
    </recommendedName>
</protein>
<dbReference type="Proteomes" id="UP001320513">
    <property type="component" value="Unassembled WGS sequence"/>
</dbReference>
<reference evidence="2 3" key="1">
    <citation type="submission" date="2015-12" db="EMBL/GenBank/DDBJ databases">
        <title>Phylogenomics in the description of a new species in the Pseudomonas syringae group.</title>
        <authorList>
            <person name="Busquets A."/>
            <person name="Gomila M."/>
            <person name="Beiki F."/>
            <person name="Rahimian H."/>
            <person name="Mulet M."/>
            <person name="Sanchez D."/>
            <person name="Garcia-Valdes E."/>
            <person name="Lalucat J."/>
        </authorList>
    </citation>
    <scope>NUCLEOTIDE SEQUENCE [LARGE SCALE GENOMIC DNA]</scope>
    <source>
        <strain evidence="2 3">S25</strain>
    </source>
</reference>
<gene>
    <name evidence="2" type="ORF">AUC61_15610</name>
</gene>
<keyword evidence="1" id="KW-0175">Coiled coil</keyword>
<dbReference type="NCBIfam" id="NF033927">
    <property type="entry name" value="alph_xenorhab_B"/>
    <property type="match status" value="1"/>
</dbReference>
<evidence type="ECO:0000256" key="1">
    <source>
        <dbReference type="SAM" id="Coils"/>
    </source>
</evidence>
<keyword evidence="3" id="KW-1185">Reference proteome</keyword>
<comment type="caution">
    <text evidence="2">The sequence shown here is derived from an EMBL/GenBank/DDBJ whole genome shotgun (WGS) entry which is preliminary data.</text>
</comment>
<evidence type="ECO:0000313" key="2">
    <source>
        <dbReference type="EMBL" id="MCI8210960.1"/>
    </source>
</evidence>
<proteinExistence type="predicted"/>
<accession>A0ABS9ZK57</accession>
<organism evidence="2 3">
    <name type="scientific">Pseudomonas maioricensis</name>
    <dbReference type="NCBI Taxonomy" id="1766623"/>
    <lineage>
        <taxon>Bacteria</taxon>
        <taxon>Pseudomonadati</taxon>
        <taxon>Pseudomonadota</taxon>
        <taxon>Gammaproteobacteria</taxon>
        <taxon>Pseudomonadales</taxon>
        <taxon>Pseudomonadaceae</taxon>
        <taxon>Pseudomonas</taxon>
    </lineage>
</organism>
<sequence length="327" mass="36820">MNTPIFLDVPDMIAMRDAKNACNSKMIEATVYHNATNFLPNVFAKFNSLNAGLNDAHREFYDAAQKISFALEYPIDQVARYKDDLEEVTDEDDREYILGRISGVRVDATEITGERAMQMANHLKLLKETFSRQSTMASLATLDIEAVRLPAEITVLEERNSILNSELHTLNDAIKALETKGFADIGQETILNAESLAALQLAGPHAVAVKAALDLLQKSLATLDASLNYFGLLSLRKNLRARIDAEIQKINDKKDEARMADQRIRLIDSIHGFDDERAKYVQEYSKIVTSLMSFVNKHTSTQHDDDESVEQWLQDAKAVIHYLPSFR</sequence>
<dbReference type="RefSeq" id="WP_243247169.1">
    <property type="nucleotide sequence ID" value="NZ_LOHG01000009.1"/>
</dbReference>
<name>A0ABS9ZK57_9PSED</name>
<dbReference type="EMBL" id="LOHG01000009">
    <property type="protein sequence ID" value="MCI8210960.1"/>
    <property type="molecule type" value="Genomic_DNA"/>
</dbReference>
<feature type="coiled-coil region" evidence="1">
    <location>
        <begin position="153"/>
        <end position="180"/>
    </location>
</feature>
<evidence type="ECO:0000313" key="3">
    <source>
        <dbReference type="Proteomes" id="UP001320513"/>
    </source>
</evidence>
<dbReference type="InterPro" id="IPR047760">
    <property type="entry name" value="XaxB-like"/>
</dbReference>